<dbReference type="GO" id="GO:0000398">
    <property type="term" value="P:mRNA splicing, via spliceosome"/>
    <property type="evidence" value="ECO:0007669"/>
    <property type="project" value="TreeGrafter"/>
</dbReference>
<dbReference type="Gene3D" id="4.10.1060.10">
    <property type="entry name" value="Zinc finger, RanBP2-type"/>
    <property type="match status" value="1"/>
</dbReference>
<evidence type="ECO:0000256" key="8">
    <source>
        <dbReference type="SAM" id="MobiDB-lite"/>
    </source>
</evidence>
<keyword evidence="6" id="KW-0694">RNA-binding</keyword>
<dbReference type="InterPro" id="IPR035979">
    <property type="entry name" value="RBD_domain_sf"/>
</dbReference>
<evidence type="ECO:0000256" key="5">
    <source>
        <dbReference type="ARBA" id="ARBA00023242"/>
    </source>
</evidence>
<proteinExistence type="predicted"/>
<evidence type="ECO:0000256" key="1">
    <source>
        <dbReference type="ARBA" id="ARBA00004123"/>
    </source>
</evidence>
<dbReference type="SUPFAM" id="SSF54928">
    <property type="entry name" value="RNA-binding domain, RBD"/>
    <property type="match status" value="2"/>
</dbReference>
<evidence type="ECO:0000256" key="2">
    <source>
        <dbReference type="ARBA" id="ARBA00022723"/>
    </source>
</evidence>
<feature type="domain" description="RRM" evidence="9">
    <location>
        <begin position="188"/>
        <end position="268"/>
    </location>
</feature>
<protein>
    <submittedName>
        <fullName evidence="11">Uncharacterized protein</fullName>
    </submittedName>
</protein>
<evidence type="ECO:0000256" key="4">
    <source>
        <dbReference type="ARBA" id="ARBA00022833"/>
    </source>
</evidence>
<dbReference type="SMART" id="SM00547">
    <property type="entry name" value="ZnF_RBZ"/>
    <property type="match status" value="1"/>
</dbReference>
<dbReference type="SMART" id="SM00360">
    <property type="entry name" value="RRM"/>
    <property type="match status" value="2"/>
</dbReference>
<comment type="subcellular location">
    <subcellularLocation>
        <location evidence="1">Nucleus</location>
    </subcellularLocation>
</comment>
<feature type="region of interest" description="Disordered" evidence="8">
    <location>
        <begin position="472"/>
        <end position="494"/>
    </location>
</feature>
<evidence type="ECO:0000259" key="10">
    <source>
        <dbReference type="PROSITE" id="PS50199"/>
    </source>
</evidence>
<feature type="compositionally biased region" description="Basic and acidic residues" evidence="8">
    <location>
        <begin position="75"/>
        <end position="85"/>
    </location>
</feature>
<evidence type="ECO:0000256" key="6">
    <source>
        <dbReference type="PROSITE-ProRule" id="PRU00176"/>
    </source>
</evidence>
<dbReference type="InterPro" id="IPR041591">
    <property type="entry name" value="OCRE"/>
</dbReference>
<dbReference type="InterPro" id="IPR001876">
    <property type="entry name" value="Znf_RanBP2"/>
</dbReference>
<dbReference type="Gene3D" id="3.30.70.330">
    <property type="match status" value="2"/>
</dbReference>
<organism evidence="11 12">
    <name type="scientific">Tetradesmus obliquus</name>
    <name type="common">Green alga</name>
    <name type="synonym">Acutodesmus obliquus</name>
    <dbReference type="NCBI Taxonomy" id="3088"/>
    <lineage>
        <taxon>Eukaryota</taxon>
        <taxon>Viridiplantae</taxon>
        <taxon>Chlorophyta</taxon>
        <taxon>core chlorophytes</taxon>
        <taxon>Chlorophyceae</taxon>
        <taxon>CS clade</taxon>
        <taxon>Sphaeropleales</taxon>
        <taxon>Scenedesmaceae</taxon>
        <taxon>Tetradesmus</taxon>
    </lineage>
</organism>
<dbReference type="Pfam" id="PF17780">
    <property type="entry name" value="OCRE"/>
    <property type="match status" value="1"/>
</dbReference>
<dbReference type="InterPro" id="IPR012677">
    <property type="entry name" value="Nucleotide-bd_a/b_plait_sf"/>
</dbReference>
<feature type="compositionally biased region" description="Low complexity" evidence="8">
    <location>
        <begin position="700"/>
        <end position="714"/>
    </location>
</feature>
<dbReference type="GO" id="GO:0008270">
    <property type="term" value="F:zinc ion binding"/>
    <property type="evidence" value="ECO:0007669"/>
    <property type="project" value="UniProtKB-KW"/>
</dbReference>
<evidence type="ECO:0000313" key="12">
    <source>
        <dbReference type="Proteomes" id="UP000256970"/>
    </source>
</evidence>
<dbReference type="GO" id="GO:0005634">
    <property type="term" value="C:nucleus"/>
    <property type="evidence" value="ECO:0007669"/>
    <property type="project" value="UniProtKB-SubCell"/>
</dbReference>
<dbReference type="GO" id="GO:0003723">
    <property type="term" value="F:RNA binding"/>
    <property type="evidence" value="ECO:0007669"/>
    <property type="project" value="UniProtKB-UniRule"/>
</dbReference>
<gene>
    <name evidence="11" type="ORF">BQ4739_LOCUS4204</name>
</gene>
<name>A0A383VFE6_TETOB</name>
<dbReference type="InterPro" id="IPR036443">
    <property type="entry name" value="Znf_RanBP2_sf"/>
</dbReference>
<dbReference type="InterPro" id="IPR000504">
    <property type="entry name" value="RRM_dom"/>
</dbReference>
<dbReference type="InterPro" id="IPR035623">
    <property type="entry name" value="SUA-like_OCRE"/>
</dbReference>
<dbReference type="PROSITE" id="PS50102">
    <property type="entry name" value="RRM"/>
    <property type="match status" value="2"/>
</dbReference>
<feature type="region of interest" description="Disordered" evidence="8">
    <location>
        <begin position="147"/>
        <end position="181"/>
    </location>
</feature>
<dbReference type="Pfam" id="PF00076">
    <property type="entry name" value="RRM_1"/>
    <property type="match status" value="2"/>
</dbReference>
<dbReference type="PANTHER" id="PTHR13948:SF3">
    <property type="entry name" value="FI21118P1"/>
    <property type="match status" value="1"/>
</dbReference>
<dbReference type="EMBL" id="FNXT01000336">
    <property type="protein sequence ID" value="SZX63650.1"/>
    <property type="molecule type" value="Genomic_DNA"/>
</dbReference>
<dbReference type="CDD" id="cd16166">
    <property type="entry name" value="OCRE_SUA_like"/>
    <property type="match status" value="1"/>
</dbReference>
<keyword evidence="5" id="KW-0539">Nucleus</keyword>
<keyword evidence="2" id="KW-0479">Metal-binding</keyword>
<dbReference type="SUPFAM" id="SSF90209">
    <property type="entry name" value="Ran binding protein zinc finger-like"/>
    <property type="match status" value="1"/>
</dbReference>
<accession>A0A383VFE6</accession>
<keyword evidence="4" id="KW-0862">Zinc</keyword>
<dbReference type="STRING" id="3088.A0A383VFE6"/>
<evidence type="ECO:0000256" key="7">
    <source>
        <dbReference type="PROSITE-ProRule" id="PRU00322"/>
    </source>
</evidence>
<feature type="region of interest" description="Disordered" evidence="8">
    <location>
        <begin position="615"/>
        <end position="664"/>
    </location>
</feature>
<dbReference type="AlphaFoldDB" id="A0A383VFE6"/>
<feature type="compositionally biased region" description="Basic and acidic residues" evidence="8">
    <location>
        <begin position="147"/>
        <end position="157"/>
    </location>
</feature>
<reference evidence="11 12" key="1">
    <citation type="submission" date="2016-10" db="EMBL/GenBank/DDBJ databases">
        <authorList>
            <person name="Cai Z."/>
        </authorList>
    </citation>
    <scope>NUCLEOTIDE SEQUENCE [LARGE SCALE GENOMIC DNA]</scope>
</reference>
<evidence type="ECO:0000313" key="11">
    <source>
        <dbReference type="EMBL" id="SZX63650.1"/>
    </source>
</evidence>
<feature type="compositionally biased region" description="Low complexity" evidence="8">
    <location>
        <begin position="615"/>
        <end position="644"/>
    </location>
</feature>
<dbReference type="PROSITE" id="PS01358">
    <property type="entry name" value="ZF_RANBP2_1"/>
    <property type="match status" value="1"/>
</dbReference>
<feature type="domain" description="RanBP2-type" evidence="10">
    <location>
        <begin position="276"/>
        <end position="310"/>
    </location>
</feature>
<feature type="compositionally biased region" description="Basic and acidic residues" evidence="8">
    <location>
        <begin position="685"/>
        <end position="699"/>
    </location>
</feature>
<dbReference type="PROSITE" id="PS50199">
    <property type="entry name" value="ZF_RANBP2_2"/>
    <property type="match status" value="1"/>
</dbReference>
<dbReference type="Proteomes" id="UP000256970">
    <property type="component" value="Unassembled WGS sequence"/>
</dbReference>
<sequence>MGRGSRESSPDSVDSTGRRIRGSSRSRSRSRSRGRRHRSRDRDYRPRRRSSSRSRSRHRSRSRSRSRGRYYDSPSGRREHHDRHGGWGAGFEGLAAAPGLLPGGQWGAPGLAEAAVPGGLPPWRLAEDAGGLLPAALVAPEWGDRQWEDDWGRDSSRSRGRSRGSDGDWEGEREDWGRRSRGSEAATASVFVKGLPDDADEADVQHLFAAFPNVQSVKVLRDRLSGNSRGMAFVDFASVDDARVLMESEQRYDLAMGGRRLLLDYSHGAPSRGGGDAGGAAALDWICDMCSAVNFARRLECYHCYTARPANPQRVTADLNEPSNILKVSGLEPQASEEALYEMLAAVEPNIVDMRVIKDKYTGAPRGFAFVELASIAEAGKVMMACNGKVLQGQRTPLRICYAKAKDRLLGAAAAAQPGEADAAVPGAALAVAAIRAAAGPAAAAGASGGRRAAAAGPLGWKPKEFDVAAVLDGSSGGGSSSKQKEQPAAAAAAAGDTAAATAATQHTSAAPAAGTTPAAAPAAAAAAGPGPSSESAAAAAAAGVDAATIQALTQAGFEYQPSSGYWYDAKSGYYYDAKSQLYYHHSTSQWYKYDHATGQYNAVGAEQQQQQQGQQVQQVEQQPQQPQQQVQQQPQQQGQQQQQLPQKPVAAADKRRRAVIGSAPQYNREGLLAAAALAKEREEEQKRLAAAKAARERQQQQQNKAAQQKQQQLMPGKPGIGALPGTGAAPLPSTGAAPLPAAQVVAAGSVQGVVYKSKWAQRAAQQQG</sequence>
<keyword evidence="3 7" id="KW-0863">Zinc-finger</keyword>
<dbReference type="CDD" id="cd00590">
    <property type="entry name" value="RRM_SF"/>
    <property type="match status" value="1"/>
</dbReference>
<dbReference type="PANTHER" id="PTHR13948">
    <property type="entry name" value="RNA-BINDING PROTEIN"/>
    <property type="match status" value="1"/>
</dbReference>
<feature type="compositionally biased region" description="Basic residues" evidence="8">
    <location>
        <begin position="18"/>
        <end position="68"/>
    </location>
</feature>
<keyword evidence="12" id="KW-1185">Reference proteome</keyword>
<feature type="region of interest" description="Disordered" evidence="8">
    <location>
        <begin position="1"/>
        <end position="85"/>
    </location>
</feature>
<evidence type="ECO:0000259" key="9">
    <source>
        <dbReference type="PROSITE" id="PS50102"/>
    </source>
</evidence>
<feature type="region of interest" description="Disordered" evidence="8">
    <location>
        <begin position="685"/>
        <end position="737"/>
    </location>
</feature>
<feature type="domain" description="RRM" evidence="9">
    <location>
        <begin position="324"/>
        <end position="405"/>
    </location>
</feature>
<evidence type="ECO:0000256" key="3">
    <source>
        <dbReference type="ARBA" id="ARBA00022771"/>
    </source>
</evidence>